<dbReference type="AlphaFoldDB" id="A0A6G1FRR5"/>
<name>A0A6G1FRR5_9PEZI</name>
<protein>
    <recommendedName>
        <fullName evidence="1">F-box domain-containing protein</fullName>
    </recommendedName>
</protein>
<feature type="domain" description="F-box" evidence="1">
    <location>
        <begin position="1"/>
        <end position="48"/>
    </location>
</feature>
<dbReference type="OrthoDB" id="5396937at2759"/>
<feature type="non-terminal residue" evidence="2">
    <location>
        <position position="271"/>
    </location>
</feature>
<reference evidence="4" key="2">
    <citation type="submission" date="2020-04" db="EMBL/GenBank/DDBJ databases">
        <authorList>
            <consortium name="NCBI Genome Project"/>
        </authorList>
    </citation>
    <scope>NUCLEOTIDE SEQUENCE</scope>
    <source>
        <strain evidence="4">CBS 781.70</strain>
    </source>
</reference>
<dbReference type="EMBL" id="ML975185">
    <property type="protein sequence ID" value="KAF1808362.1"/>
    <property type="molecule type" value="Genomic_DNA"/>
</dbReference>
<dbReference type="Proteomes" id="UP000504638">
    <property type="component" value="Unplaced"/>
</dbReference>
<dbReference type="InterPro" id="IPR036047">
    <property type="entry name" value="F-box-like_dom_sf"/>
</dbReference>
<dbReference type="RefSeq" id="XP_033529993.1">
    <property type="nucleotide sequence ID" value="XM_033675577.1"/>
</dbReference>
<evidence type="ECO:0000313" key="2">
    <source>
        <dbReference type="EMBL" id="KAF1808362.1"/>
    </source>
</evidence>
<evidence type="ECO:0000313" key="3">
    <source>
        <dbReference type="Proteomes" id="UP000504638"/>
    </source>
</evidence>
<dbReference type="Pfam" id="PF00646">
    <property type="entry name" value="F-box"/>
    <property type="match status" value="1"/>
</dbReference>
<dbReference type="GeneID" id="54416147"/>
<proteinExistence type="predicted"/>
<organism evidence="2">
    <name type="scientific">Eremomyces bilateralis CBS 781.70</name>
    <dbReference type="NCBI Taxonomy" id="1392243"/>
    <lineage>
        <taxon>Eukaryota</taxon>
        <taxon>Fungi</taxon>
        <taxon>Dikarya</taxon>
        <taxon>Ascomycota</taxon>
        <taxon>Pezizomycotina</taxon>
        <taxon>Dothideomycetes</taxon>
        <taxon>Dothideomycetes incertae sedis</taxon>
        <taxon>Eremomycetales</taxon>
        <taxon>Eremomycetaceae</taxon>
        <taxon>Eremomyces</taxon>
    </lineage>
</organism>
<evidence type="ECO:0000259" key="1">
    <source>
        <dbReference type="PROSITE" id="PS50181"/>
    </source>
</evidence>
<dbReference type="PROSITE" id="PS50181">
    <property type="entry name" value="FBOX"/>
    <property type="match status" value="1"/>
</dbReference>
<evidence type="ECO:0000313" key="4">
    <source>
        <dbReference type="RefSeq" id="XP_033529993.1"/>
    </source>
</evidence>
<reference evidence="4" key="3">
    <citation type="submission" date="2025-04" db="UniProtKB">
        <authorList>
            <consortium name="RefSeq"/>
        </authorList>
    </citation>
    <scope>IDENTIFICATION</scope>
    <source>
        <strain evidence="4">CBS 781.70</strain>
    </source>
</reference>
<dbReference type="SUPFAM" id="SSF81383">
    <property type="entry name" value="F-box domain"/>
    <property type="match status" value="1"/>
</dbReference>
<feature type="non-terminal residue" evidence="2">
    <location>
        <position position="1"/>
    </location>
</feature>
<gene>
    <name evidence="2 4" type="ORF">P152DRAFT_374153</name>
</gene>
<accession>A0A6G1FRR5</accession>
<reference evidence="2 4" key="1">
    <citation type="submission" date="2020-01" db="EMBL/GenBank/DDBJ databases">
        <authorList>
            <consortium name="DOE Joint Genome Institute"/>
            <person name="Haridas S."/>
            <person name="Albert R."/>
            <person name="Binder M."/>
            <person name="Bloem J."/>
            <person name="Labutti K."/>
            <person name="Salamov A."/>
            <person name="Andreopoulos B."/>
            <person name="Baker S.E."/>
            <person name="Barry K."/>
            <person name="Bills G."/>
            <person name="Bluhm B.H."/>
            <person name="Cannon C."/>
            <person name="Castanera R."/>
            <person name="Culley D.E."/>
            <person name="Daum C."/>
            <person name="Ezra D."/>
            <person name="Gonzalez J.B."/>
            <person name="Henrissat B."/>
            <person name="Kuo A."/>
            <person name="Liang C."/>
            <person name="Lipzen A."/>
            <person name="Lutzoni F."/>
            <person name="Magnuson J."/>
            <person name="Mondo S."/>
            <person name="Nolan M."/>
            <person name="Ohm R."/>
            <person name="Pangilinan J."/>
            <person name="Park H.-J."/>
            <person name="Ramirez L."/>
            <person name="Alfaro M."/>
            <person name="Sun H."/>
            <person name="Tritt A."/>
            <person name="Yoshinaga Y."/>
            <person name="Zwiers L.-H."/>
            <person name="Turgeon B.G."/>
            <person name="Goodwin S.B."/>
            <person name="Spatafora J.W."/>
            <person name="Crous P.W."/>
            <person name="Grigoriev I.V."/>
        </authorList>
    </citation>
    <scope>NUCLEOTIDE SEQUENCE</scope>
    <source>
        <strain evidence="2 4">CBS 781.70</strain>
    </source>
</reference>
<keyword evidence="3" id="KW-1185">Reference proteome</keyword>
<sequence>DLLLSLPQELRIQILVNLSLDDILSLRRCSAAFNQLVKSCESPVVRHHVRNILTDLEVKLYPAPAPMEADLNYLLNLRHREIVVRKLAKQMCDFVAIDVLKRNNARRRKEFEPRYRHMYSKMLPLLLILGQFFESFRKSVLDRCFANSSPDKKFRLVPGTTVWDEQLAIMDQYKKQQLLDCYHMYGFILQVFERKLRPPRFNQLLNRFLPGYNRRPASTKEIETTLILGGIDAVRQILLPRTYVERRRALSTFLGGLDPAMDHRWERNWRR</sequence>
<dbReference type="InterPro" id="IPR001810">
    <property type="entry name" value="F-box_dom"/>
</dbReference>